<keyword evidence="2" id="KW-1185">Reference proteome</keyword>
<evidence type="ECO:0000313" key="2">
    <source>
        <dbReference type="Proteomes" id="UP000799118"/>
    </source>
</evidence>
<accession>A0A6A4GNF4</accession>
<name>A0A6A4GNF4_9AGAR</name>
<dbReference type="AlphaFoldDB" id="A0A6A4GNF4"/>
<sequence>MLDEHFGNWNWRKTITLSSYLIDRAEEALENRPNIKPEFVEEWADAKKAWELDNTKPNPFIPKVRAATGHCVQLELALEEEERTKKDFRKKAIKTTVSATTLIAEGLDLKEVIRHFKWDSEHQSLHPTDLQKARLCKACSRA</sequence>
<reference evidence="1" key="1">
    <citation type="journal article" date="2019" name="Environ. Microbiol.">
        <title>Fungal ecological strategies reflected in gene transcription - a case study of two litter decomposers.</title>
        <authorList>
            <person name="Barbi F."/>
            <person name="Kohler A."/>
            <person name="Barry K."/>
            <person name="Baskaran P."/>
            <person name="Daum C."/>
            <person name="Fauchery L."/>
            <person name="Ihrmark K."/>
            <person name="Kuo A."/>
            <person name="LaButti K."/>
            <person name="Lipzen A."/>
            <person name="Morin E."/>
            <person name="Grigoriev I.V."/>
            <person name="Henrissat B."/>
            <person name="Lindahl B."/>
            <person name="Martin F."/>
        </authorList>
    </citation>
    <scope>NUCLEOTIDE SEQUENCE</scope>
    <source>
        <strain evidence="1">JB14</strain>
    </source>
</reference>
<dbReference type="OrthoDB" id="3257768at2759"/>
<dbReference type="Proteomes" id="UP000799118">
    <property type="component" value="Unassembled WGS sequence"/>
</dbReference>
<gene>
    <name evidence="1" type="ORF">BT96DRAFT_1005241</name>
</gene>
<protein>
    <submittedName>
        <fullName evidence="1">Uncharacterized protein</fullName>
    </submittedName>
</protein>
<organism evidence="1 2">
    <name type="scientific">Gymnopus androsaceus JB14</name>
    <dbReference type="NCBI Taxonomy" id="1447944"/>
    <lineage>
        <taxon>Eukaryota</taxon>
        <taxon>Fungi</taxon>
        <taxon>Dikarya</taxon>
        <taxon>Basidiomycota</taxon>
        <taxon>Agaricomycotina</taxon>
        <taxon>Agaricomycetes</taxon>
        <taxon>Agaricomycetidae</taxon>
        <taxon>Agaricales</taxon>
        <taxon>Marasmiineae</taxon>
        <taxon>Omphalotaceae</taxon>
        <taxon>Gymnopus</taxon>
    </lineage>
</organism>
<evidence type="ECO:0000313" key="1">
    <source>
        <dbReference type="EMBL" id="KAE9387302.1"/>
    </source>
</evidence>
<dbReference type="EMBL" id="ML769809">
    <property type="protein sequence ID" value="KAE9387302.1"/>
    <property type="molecule type" value="Genomic_DNA"/>
</dbReference>
<proteinExistence type="predicted"/>